<dbReference type="PANTHER" id="PTHR45947">
    <property type="entry name" value="SULFOQUINOVOSYL TRANSFERASE SQD2"/>
    <property type="match status" value="1"/>
</dbReference>
<protein>
    <submittedName>
        <fullName evidence="2">Glycosyl transferase</fullName>
    </submittedName>
</protein>
<dbReference type="AlphaFoldDB" id="A0A0B8PAJ2"/>
<gene>
    <name evidence="2" type="ORF">JCM19232_2225</name>
</gene>
<evidence type="ECO:0000313" key="2">
    <source>
        <dbReference type="EMBL" id="GAM63815.1"/>
    </source>
</evidence>
<name>A0A0B8PAJ2_9VIBR</name>
<reference evidence="2 3" key="2">
    <citation type="submission" date="2015-01" db="EMBL/GenBank/DDBJ databases">
        <authorList>
            <consortium name="NBRP consortium"/>
            <person name="Sawabe T."/>
            <person name="Meirelles P."/>
            <person name="Feng G."/>
            <person name="Sayaka M."/>
            <person name="Hattori M."/>
            <person name="Ohkuma M."/>
        </authorList>
    </citation>
    <scope>NUCLEOTIDE SEQUENCE [LARGE SCALE GENOMIC DNA]</scope>
    <source>
        <strain evidence="2 3">JCM19232</strain>
    </source>
</reference>
<proteinExistence type="predicted"/>
<accession>A0A0B8PAJ2</accession>
<dbReference type="CDD" id="cd03801">
    <property type="entry name" value="GT4_PimA-like"/>
    <property type="match status" value="1"/>
</dbReference>
<evidence type="ECO:0000313" key="3">
    <source>
        <dbReference type="Proteomes" id="UP000031670"/>
    </source>
</evidence>
<dbReference type="InterPro" id="IPR050194">
    <property type="entry name" value="Glycosyltransferase_grp1"/>
</dbReference>
<dbReference type="Pfam" id="PF00534">
    <property type="entry name" value="Glycos_transf_1"/>
    <property type="match status" value="1"/>
</dbReference>
<sequence>MYEHKGFDVSIRAAEILSRSQPEVQFVFLGDGRLRETLEEQAKLLPNIHFAGKQSNMGDWFASADLMVHPSYSEGLGSVILEAMNSDLPVIATRAGGIPDIIENGVNGILVEPGDEKALADNITLLFNKRETRENIINCIKPSLKEFRIEFTSKKYVELYERITWIE</sequence>
<reference evidence="2 3" key="1">
    <citation type="submission" date="2015-01" db="EMBL/GenBank/DDBJ databases">
        <title>Vibrio sp. C5 JCM 19232 whole genome shotgun sequence.</title>
        <authorList>
            <person name="Sawabe T."/>
            <person name="Meirelles P."/>
            <person name="Feng G."/>
            <person name="Sayaka M."/>
            <person name="Hattori M."/>
            <person name="Ohkuma M."/>
        </authorList>
    </citation>
    <scope>NUCLEOTIDE SEQUENCE [LARGE SCALE GENOMIC DNA]</scope>
    <source>
        <strain evidence="2 3">JCM19232</strain>
    </source>
</reference>
<dbReference type="GO" id="GO:0016757">
    <property type="term" value="F:glycosyltransferase activity"/>
    <property type="evidence" value="ECO:0007669"/>
    <property type="project" value="InterPro"/>
</dbReference>
<feature type="domain" description="Glycosyl transferase family 1" evidence="1">
    <location>
        <begin position="3"/>
        <end position="138"/>
    </location>
</feature>
<dbReference type="InterPro" id="IPR001296">
    <property type="entry name" value="Glyco_trans_1"/>
</dbReference>
<dbReference type="EMBL" id="BBSA01000010">
    <property type="protein sequence ID" value="GAM63815.1"/>
    <property type="molecule type" value="Genomic_DNA"/>
</dbReference>
<dbReference type="SUPFAM" id="SSF53756">
    <property type="entry name" value="UDP-Glycosyltransferase/glycogen phosphorylase"/>
    <property type="match status" value="1"/>
</dbReference>
<dbReference type="PANTHER" id="PTHR45947:SF3">
    <property type="entry name" value="SULFOQUINOVOSYL TRANSFERASE SQD2"/>
    <property type="match status" value="1"/>
</dbReference>
<comment type="caution">
    <text evidence="2">The sequence shown here is derived from an EMBL/GenBank/DDBJ whole genome shotgun (WGS) entry which is preliminary data.</text>
</comment>
<dbReference type="Gene3D" id="3.40.50.2000">
    <property type="entry name" value="Glycogen Phosphorylase B"/>
    <property type="match status" value="2"/>
</dbReference>
<evidence type="ECO:0000259" key="1">
    <source>
        <dbReference type="Pfam" id="PF00534"/>
    </source>
</evidence>
<keyword evidence="2" id="KW-0808">Transferase</keyword>
<organism evidence="2 3">
    <name type="scientific">Vibrio ishigakensis</name>
    <dbReference type="NCBI Taxonomy" id="1481914"/>
    <lineage>
        <taxon>Bacteria</taxon>
        <taxon>Pseudomonadati</taxon>
        <taxon>Pseudomonadota</taxon>
        <taxon>Gammaproteobacteria</taxon>
        <taxon>Vibrionales</taxon>
        <taxon>Vibrionaceae</taxon>
        <taxon>Vibrio</taxon>
    </lineage>
</organism>
<dbReference type="Proteomes" id="UP000031670">
    <property type="component" value="Unassembled WGS sequence"/>
</dbReference>